<dbReference type="AlphaFoldDB" id="A0A183TJ55"/>
<dbReference type="WBParaSite" id="SSLN_0001713401-mRNA-1">
    <property type="protein sequence ID" value="SSLN_0001713401-mRNA-1"/>
    <property type="gene ID" value="SSLN_0001713401"/>
</dbReference>
<feature type="region of interest" description="Disordered" evidence="1">
    <location>
        <begin position="93"/>
        <end position="129"/>
    </location>
</feature>
<feature type="compositionally biased region" description="Polar residues" evidence="1">
    <location>
        <begin position="93"/>
        <end position="103"/>
    </location>
</feature>
<organism evidence="2">
    <name type="scientific">Schistocephalus solidus</name>
    <name type="common">Tapeworm</name>
    <dbReference type="NCBI Taxonomy" id="70667"/>
    <lineage>
        <taxon>Eukaryota</taxon>
        <taxon>Metazoa</taxon>
        <taxon>Spiralia</taxon>
        <taxon>Lophotrochozoa</taxon>
        <taxon>Platyhelminthes</taxon>
        <taxon>Cestoda</taxon>
        <taxon>Eucestoda</taxon>
        <taxon>Diphyllobothriidea</taxon>
        <taxon>Diphyllobothriidae</taxon>
        <taxon>Schistocephalus</taxon>
    </lineage>
</organism>
<name>A0A183TJ55_SCHSO</name>
<proteinExistence type="predicted"/>
<protein>
    <submittedName>
        <fullName evidence="2">Uncharacterized protein</fullName>
    </submittedName>
</protein>
<evidence type="ECO:0000256" key="1">
    <source>
        <dbReference type="SAM" id="MobiDB-lite"/>
    </source>
</evidence>
<evidence type="ECO:0000313" key="2">
    <source>
        <dbReference type="WBParaSite" id="SSLN_0001713401-mRNA-1"/>
    </source>
</evidence>
<reference evidence="2" key="1">
    <citation type="submission" date="2016-06" db="UniProtKB">
        <authorList>
            <consortium name="WormBaseParasite"/>
        </authorList>
    </citation>
    <scope>IDENTIFICATION</scope>
</reference>
<sequence length="129" mass="13851">LLFPLFFSPCPHPLLFPAHSLLPSYFYCSPLSPFFPLSLLLSFTLNSSILPFSSPFPSPSQSKKSYGEGTCNHVGGPGESVVLSLTQIVTYSGVRQSQEQPSGTEDGASRSGTGALQGGHCWSQRDQIL</sequence>
<accession>A0A183TJ55</accession>